<feature type="coiled-coil region" evidence="1">
    <location>
        <begin position="175"/>
        <end position="202"/>
    </location>
</feature>
<reference evidence="4" key="1">
    <citation type="journal article" date="2014" name="Genome Announc.">
        <title>Draft Genome Sequence of Mycobacterium triplex DSM 44626.</title>
        <authorList>
            <person name="Sassi M."/>
            <person name="Croce O."/>
            <person name="Robert C."/>
            <person name="Raoult D."/>
            <person name="Drancourt M."/>
        </authorList>
    </citation>
    <scope>NUCLEOTIDE SEQUENCE [LARGE SCALE GENOMIC DNA]</scope>
    <source>
        <strain evidence="4">DSM 44626</strain>
    </source>
</reference>
<feature type="compositionally biased region" description="Acidic residues" evidence="2">
    <location>
        <begin position="358"/>
        <end position="379"/>
    </location>
</feature>
<dbReference type="RefSeq" id="WP_084163458.1">
    <property type="nucleotide sequence ID" value="NZ_HG964446.1"/>
</dbReference>
<keyword evidence="1" id="KW-0175">Coiled coil</keyword>
<dbReference type="Pfam" id="PF13271">
    <property type="entry name" value="DUF4062"/>
    <property type="match status" value="1"/>
</dbReference>
<evidence type="ECO:0000313" key="4">
    <source>
        <dbReference type="EMBL" id="CDO89537.1"/>
    </source>
</evidence>
<dbReference type="EMBL" id="HG964446">
    <property type="protein sequence ID" value="CDO89537.1"/>
    <property type="molecule type" value="Genomic_DNA"/>
</dbReference>
<accession>A0A024K1S7</accession>
<dbReference type="HOGENOM" id="CLU_062193_1_1_11"/>
<evidence type="ECO:0000259" key="3">
    <source>
        <dbReference type="Pfam" id="PF13271"/>
    </source>
</evidence>
<evidence type="ECO:0000256" key="2">
    <source>
        <dbReference type="SAM" id="MobiDB-lite"/>
    </source>
</evidence>
<dbReference type="Proteomes" id="UP000028880">
    <property type="component" value="Unassembled WGS sequence"/>
</dbReference>
<evidence type="ECO:0000256" key="1">
    <source>
        <dbReference type="SAM" id="Coils"/>
    </source>
</evidence>
<sequence length="379" mass="42809">MEVRHQVFVSSTYVDLKDEREAIIQALLELDCIPAGMEMFVATDEDQWDLIKELIDLSDYYLVVVGARYGHVTPEEISFTEKEYNYALQTGKPIIAFVHADPDSVPVGVTDKDPEKAKKLEQLRKRIRDGSDGVRRNVGEFKTPDELAAKVSRAMSRAIKKYPGVGWVRGDQAMTIETQQEILNLKQKISELESDKRAAQSALVEDVEQLAQGSDEITLSLYIRDNTYPAAARKDPIYVEATTTWDELFKYIGPMMIDEATESDIKQKLCNHLFTTKAISADDVAAIREMGKDISRQLLAASWDLVSMQLRALDLIEPGTKKRQIQNQQNYLGLTQKGQRYLMTLRAIRRGVNPGDDIPPDSDDEETQSDIATDEDDNE</sequence>
<reference evidence="4" key="2">
    <citation type="submission" date="2014-04" db="EMBL/GenBank/DDBJ databases">
        <authorList>
            <person name="Urmite Genomes U."/>
        </authorList>
    </citation>
    <scope>NUCLEOTIDE SEQUENCE</scope>
    <source>
        <strain evidence="4">DSM 44626</strain>
    </source>
</reference>
<name>A0A024K1S7_9MYCO</name>
<dbReference type="AlphaFoldDB" id="A0A024K1S7"/>
<organism evidence="4">
    <name type="scientific">Mycobacterium triplex</name>
    <dbReference type="NCBI Taxonomy" id="47839"/>
    <lineage>
        <taxon>Bacteria</taxon>
        <taxon>Bacillati</taxon>
        <taxon>Actinomycetota</taxon>
        <taxon>Actinomycetes</taxon>
        <taxon>Mycobacteriales</taxon>
        <taxon>Mycobacteriaceae</taxon>
        <taxon>Mycobacterium</taxon>
        <taxon>Mycobacterium simiae complex</taxon>
    </lineage>
</organism>
<dbReference type="InterPro" id="IPR025139">
    <property type="entry name" value="DUF4062"/>
</dbReference>
<proteinExistence type="predicted"/>
<gene>
    <name evidence="4" type="ORF">BN973_03914</name>
</gene>
<dbReference type="OrthoDB" id="72299at2"/>
<feature type="domain" description="DUF4062" evidence="3">
    <location>
        <begin position="6"/>
        <end position="87"/>
    </location>
</feature>
<feature type="region of interest" description="Disordered" evidence="2">
    <location>
        <begin position="351"/>
        <end position="379"/>
    </location>
</feature>
<protein>
    <recommendedName>
        <fullName evidence="3">DUF4062 domain-containing protein</fullName>
    </recommendedName>
</protein>